<evidence type="ECO:0000256" key="1">
    <source>
        <dbReference type="SAM" id="Coils"/>
    </source>
</evidence>
<feature type="non-terminal residue" evidence="3">
    <location>
        <position position="1"/>
    </location>
</feature>
<evidence type="ECO:0000256" key="2">
    <source>
        <dbReference type="SAM" id="MobiDB-lite"/>
    </source>
</evidence>
<keyword evidence="1" id="KW-0175">Coiled coil</keyword>
<evidence type="ECO:0000313" key="3">
    <source>
        <dbReference type="EMBL" id="CAK0909679.1"/>
    </source>
</evidence>
<feature type="region of interest" description="Disordered" evidence="2">
    <location>
        <begin position="154"/>
        <end position="198"/>
    </location>
</feature>
<dbReference type="Proteomes" id="UP001189429">
    <property type="component" value="Unassembled WGS sequence"/>
</dbReference>
<sequence>GFGLDRRATGGPCPSPHAVSPSSGGGTIPRLYSPPRRARDRSPAWHRRARRARAAARQLWRLASARARALLARHHGEHLCRPRGGPGDMAGDGSSLQSPSASAAGPPWRAGAPAAGRGEPVWPCVASRTCGFKATFSSRATCWQCGRDRQGRFPIGGGLQRAPRTRSASAARRHRGHAAPPRAAGASGADGASAKSDESEALVRARKALAALRRLQYDDDHPSIVNLTREVRALEADERRRRPPDAVLRSGQDRLAAKTKEKEDKDKQLVAAKAQVVDLRKRSESLSVEVGALQQEVAEARALATVSAAGHNGLDLAAMASNMLNLQTLIGNAQQSVGAGPRRAPQGRRRVRLGAKRRPCRARVGASD</sequence>
<organism evidence="3 4">
    <name type="scientific">Prorocentrum cordatum</name>
    <dbReference type="NCBI Taxonomy" id="2364126"/>
    <lineage>
        <taxon>Eukaryota</taxon>
        <taxon>Sar</taxon>
        <taxon>Alveolata</taxon>
        <taxon>Dinophyceae</taxon>
        <taxon>Prorocentrales</taxon>
        <taxon>Prorocentraceae</taxon>
        <taxon>Prorocentrum</taxon>
    </lineage>
</organism>
<feature type="coiled-coil region" evidence="1">
    <location>
        <begin position="255"/>
        <end position="282"/>
    </location>
</feature>
<comment type="caution">
    <text evidence="3">The sequence shown here is derived from an EMBL/GenBank/DDBJ whole genome shotgun (WGS) entry which is preliminary data.</text>
</comment>
<feature type="compositionally biased region" description="Low complexity" evidence="2">
    <location>
        <begin position="93"/>
        <end position="117"/>
    </location>
</feature>
<feature type="region of interest" description="Disordered" evidence="2">
    <location>
        <begin position="1"/>
        <end position="50"/>
    </location>
</feature>
<feature type="compositionally biased region" description="Basic residues" evidence="2">
    <location>
        <begin position="345"/>
        <end position="361"/>
    </location>
</feature>
<protein>
    <submittedName>
        <fullName evidence="3">Uncharacterized protein</fullName>
    </submittedName>
</protein>
<evidence type="ECO:0000313" key="4">
    <source>
        <dbReference type="Proteomes" id="UP001189429"/>
    </source>
</evidence>
<feature type="compositionally biased region" description="Low complexity" evidence="2">
    <location>
        <begin position="178"/>
        <end position="194"/>
    </location>
</feature>
<keyword evidence="4" id="KW-1185">Reference proteome</keyword>
<reference evidence="3" key="1">
    <citation type="submission" date="2023-10" db="EMBL/GenBank/DDBJ databases">
        <authorList>
            <person name="Chen Y."/>
            <person name="Shah S."/>
            <person name="Dougan E. K."/>
            <person name="Thang M."/>
            <person name="Chan C."/>
        </authorList>
    </citation>
    <scope>NUCLEOTIDE SEQUENCE [LARGE SCALE GENOMIC DNA]</scope>
</reference>
<feature type="compositionally biased region" description="Basic residues" evidence="2">
    <location>
        <begin position="36"/>
        <end position="50"/>
    </location>
</feature>
<dbReference type="EMBL" id="CAUYUJ010022240">
    <property type="protein sequence ID" value="CAK0909679.1"/>
    <property type="molecule type" value="Genomic_DNA"/>
</dbReference>
<accession>A0ABN9YAC5</accession>
<feature type="region of interest" description="Disordered" evidence="2">
    <location>
        <begin position="78"/>
        <end position="117"/>
    </location>
</feature>
<name>A0ABN9YAC5_9DINO</name>
<feature type="region of interest" description="Disordered" evidence="2">
    <location>
        <begin position="336"/>
        <end position="368"/>
    </location>
</feature>
<feature type="compositionally biased region" description="Low complexity" evidence="2">
    <location>
        <begin position="161"/>
        <end position="170"/>
    </location>
</feature>
<gene>
    <name evidence="3" type="ORF">PCOR1329_LOCUS84034</name>
</gene>
<proteinExistence type="predicted"/>